<organism evidence="3 4">
    <name type="scientific">Microtetraspora malaysiensis</name>
    <dbReference type="NCBI Taxonomy" id="161358"/>
    <lineage>
        <taxon>Bacteria</taxon>
        <taxon>Bacillati</taxon>
        <taxon>Actinomycetota</taxon>
        <taxon>Actinomycetes</taxon>
        <taxon>Streptosporangiales</taxon>
        <taxon>Streptosporangiaceae</taxon>
        <taxon>Microtetraspora</taxon>
    </lineage>
</organism>
<dbReference type="Gene3D" id="3.30.70.1060">
    <property type="entry name" value="Dimeric alpha+beta barrel"/>
    <property type="match status" value="1"/>
</dbReference>
<feature type="domain" description="YCII-related" evidence="2">
    <location>
        <begin position="1"/>
        <end position="103"/>
    </location>
</feature>
<dbReference type="Proteomes" id="UP001602013">
    <property type="component" value="Unassembled WGS sequence"/>
</dbReference>
<reference evidence="3 4" key="1">
    <citation type="submission" date="2024-10" db="EMBL/GenBank/DDBJ databases">
        <title>The Natural Products Discovery Center: Release of the First 8490 Sequenced Strains for Exploring Actinobacteria Biosynthetic Diversity.</title>
        <authorList>
            <person name="Kalkreuter E."/>
            <person name="Kautsar S.A."/>
            <person name="Yang D."/>
            <person name="Bader C.D."/>
            <person name="Teijaro C.N."/>
            <person name="Fluegel L."/>
            <person name="Davis C.M."/>
            <person name="Simpson J.R."/>
            <person name="Lauterbach L."/>
            <person name="Steele A.D."/>
            <person name="Gui C."/>
            <person name="Meng S."/>
            <person name="Li G."/>
            <person name="Viehrig K."/>
            <person name="Ye F."/>
            <person name="Su P."/>
            <person name="Kiefer A.F."/>
            <person name="Nichols A."/>
            <person name="Cepeda A.J."/>
            <person name="Yan W."/>
            <person name="Fan B."/>
            <person name="Jiang Y."/>
            <person name="Adhikari A."/>
            <person name="Zheng C.-J."/>
            <person name="Schuster L."/>
            <person name="Cowan T.M."/>
            <person name="Smanski M.J."/>
            <person name="Chevrette M.G."/>
            <person name="De Carvalho L.P.S."/>
            <person name="Shen B."/>
        </authorList>
    </citation>
    <scope>NUCLEOTIDE SEQUENCE [LARGE SCALE GENOMIC DNA]</scope>
    <source>
        <strain evidence="3 4">NPDC002173</strain>
    </source>
</reference>
<evidence type="ECO:0000313" key="4">
    <source>
        <dbReference type="Proteomes" id="UP001602013"/>
    </source>
</evidence>
<dbReference type="EMBL" id="JBIASD010000011">
    <property type="protein sequence ID" value="MFF3667531.1"/>
    <property type="molecule type" value="Genomic_DNA"/>
</dbReference>
<name>A0ABW6SRA8_9ACTN</name>
<sequence>MKYMLLMQFSGQSDVPPIHTWPAEDVTAHIQFMRETDRKLVEDGLFVDAQGLTGPDQARIVRSGDGGPVITDGPFPETKEFLIGWWIIECESPERATEVAAYISAAPGPGGKPLNMPIEVRQVMEAPPEEL</sequence>
<dbReference type="InterPro" id="IPR011008">
    <property type="entry name" value="Dimeric_a/b-barrel"/>
</dbReference>
<proteinExistence type="inferred from homology"/>
<evidence type="ECO:0000259" key="2">
    <source>
        <dbReference type="Pfam" id="PF03795"/>
    </source>
</evidence>
<dbReference type="SUPFAM" id="SSF54909">
    <property type="entry name" value="Dimeric alpha+beta barrel"/>
    <property type="match status" value="1"/>
</dbReference>
<gene>
    <name evidence="3" type="ORF">ACFYXI_18195</name>
</gene>
<dbReference type="Pfam" id="PF03795">
    <property type="entry name" value="YCII"/>
    <property type="match status" value="1"/>
</dbReference>
<comment type="similarity">
    <text evidence="1">Belongs to the YciI family.</text>
</comment>
<accession>A0ABW6SRA8</accession>
<dbReference type="PANTHER" id="PTHR35174:SF3">
    <property type="entry name" value="BLL7171 PROTEIN"/>
    <property type="match status" value="1"/>
</dbReference>
<dbReference type="InterPro" id="IPR005545">
    <property type="entry name" value="YCII"/>
</dbReference>
<dbReference type="PANTHER" id="PTHR35174">
    <property type="entry name" value="BLL7171 PROTEIN-RELATED"/>
    <property type="match status" value="1"/>
</dbReference>
<evidence type="ECO:0000256" key="1">
    <source>
        <dbReference type="ARBA" id="ARBA00007689"/>
    </source>
</evidence>
<comment type="caution">
    <text evidence="3">The sequence shown here is derived from an EMBL/GenBank/DDBJ whole genome shotgun (WGS) entry which is preliminary data.</text>
</comment>
<evidence type="ECO:0000313" key="3">
    <source>
        <dbReference type="EMBL" id="MFF3667531.1"/>
    </source>
</evidence>
<protein>
    <submittedName>
        <fullName evidence="3">YciI family protein</fullName>
    </submittedName>
</protein>
<dbReference type="RefSeq" id="WP_387412529.1">
    <property type="nucleotide sequence ID" value="NZ_JBIASD010000011.1"/>
</dbReference>
<keyword evidence="4" id="KW-1185">Reference proteome</keyword>